<feature type="binding site" evidence="6">
    <location>
        <position position="202"/>
    </location>
    <ligand>
        <name>a divalent metal cation</name>
        <dbReference type="ChEBI" id="CHEBI:60240"/>
        <label>2</label>
        <note>catalytic</note>
    </ligand>
</feature>
<dbReference type="EMBL" id="ADLT01000045">
    <property type="protein sequence ID" value="EHO62737.1"/>
    <property type="molecule type" value="Genomic_DNA"/>
</dbReference>
<accession>H1D141</accession>
<feature type="binding site" evidence="6">
    <location>
        <position position="169"/>
    </location>
    <ligand>
        <name>a divalent metal cation</name>
        <dbReference type="ChEBI" id="CHEBI:60240"/>
        <label>2</label>
        <note>catalytic</note>
    </ligand>
</feature>
<dbReference type="PATRIC" id="fig|742743.3.peg.1348"/>
<dbReference type="Proteomes" id="UP000003277">
    <property type="component" value="Unassembled WGS sequence"/>
</dbReference>
<dbReference type="InterPro" id="IPR002467">
    <property type="entry name" value="Pept_M24A_MAP1"/>
</dbReference>
<feature type="binding site" evidence="6">
    <location>
        <position position="106"/>
    </location>
    <ligand>
        <name>a divalent metal cation</name>
        <dbReference type="ChEBI" id="CHEBI:60240"/>
        <label>1</label>
    </ligand>
</feature>
<feature type="binding site" evidence="6">
    <location>
        <position position="233"/>
    </location>
    <ligand>
        <name>a divalent metal cation</name>
        <dbReference type="ChEBI" id="CHEBI:60240"/>
        <label>1</label>
    </ligand>
</feature>
<feature type="binding site" evidence="6">
    <location>
        <position position="77"/>
    </location>
    <ligand>
        <name>substrate</name>
    </ligand>
</feature>
<evidence type="ECO:0000313" key="9">
    <source>
        <dbReference type="EMBL" id="EHO62737.1"/>
    </source>
</evidence>
<reference evidence="9 10" key="1">
    <citation type="submission" date="2011-11" db="EMBL/GenBank/DDBJ databases">
        <title>The Genome Sequence of Dialister succinatiphilus YIT 11850.</title>
        <authorList>
            <consortium name="The Broad Institute Genome Sequencing Platform"/>
            <person name="Earl A."/>
            <person name="Ward D."/>
            <person name="Feldgarden M."/>
            <person name="Gevers D."/>
            <person name="Morotomi M."/>
            <person name="Young S.K."/>
            <person name="Zeng Q."/>
            <person name="Gargeya S."/>
            <person name="Fitzgerald M."/>
            <person name="Haas B."/>
            <person name="Abouelleil A."/>
            <person name="Alvarado L."/>
            <person name="Arachchi H.M."/>
            <person name="Berlin A."/>
            <person name="Brown A."/>
            <person name="Chapman S.B."/>
            <person name="Dunbar C."/>
            <person name="Gearin G."/>
            <person name="Goldberg J."/>
            <person name="Griggs A."/>
            <person name="Gujja S."/>
            <person name="Heiman D."/>
            <person name="Howarth C."/>
            <person name="Lui A."/>
            <person name="MacDonald P.J.P."/>
            <person name="Montmayeur A."/>
            <person name="Murphy C."/>
            <person name="Neiman D."/>
            <person name="Pearson M."/>
            <person name="Priest M."/>
            <person name="Roberts A."/>
            <person name="Saif S."/>
            <person name="Shea T."/>
            <person name="Sisk P."/>
            <person name="Stolte C."/>
            <person name="Sykes S."/>
            <person name="Wortman J."/>
            <person name="Nusbaum C."/>
            <person name="Birren B."/>
        </authorList>
    </citation>
    <scope>NUCLEOTIDE SEQUENCE [LARGE SCALE GENOMIC DNA]</scope>
    <source>
        <strain evidence="9 10">YIT 11850</strain>
    </source>
</reference>
<dbReference type="InterPro" id="IPR000994">
    <property type="entry name" value="Pept_M24"/>
</dbReference>
<comment type="subunit">
    <text evidence="6">Monomer.</text>
</comment>
<dbReference type="eggNOG" id="COG0024">
    <property type="taxonomic scope" value="Bacteria"/>
</dbReference>
<dbReference type="RefSeq" id="WP_008859823.1">
    <property type="nucleotide sequence ID" value="NZ_JH591188.1"/>
</dbReference>
<dbReference type="GO" id="GO:0005829">
    <property type="term" value="C:cytosol"/>
    <property type="evidence" value="ECO:0007669"/>
    <property type="project" value="TreeGrafter"/>
</dbReference>
<comment type="function">
    <text evidence="1 6">Removes the N-terminal methionine from nascent proteins. The N-terminal methionine is often cleaved when the second residue in the primary sequence is small and uncharged (Met-Ala-, Cys, Gly, Pro, Ser, Thr, or Val). Requires deformylation of the N(alpha)-formylated initiator methionine before it can be hydrolyzed.</text>
</comment>
<keyword evidence="10" id="KW-1185">Reference proteome</keyword>
<evidence type="ECO:0000256" key="3">
    <source>
        <dbReference type="ARBA" id="ARBA00022670"/>
    </source>
</evidence>
<name>H1D141_9FIRM</name>
<evidence type="ECO:0000256" key="1">
    <source>
        <dbReference type="ARBA" id="ARBA00002521"/>
    </source>
</evidence>
<keyword evidence="3 6" id="KW-0645">Protease</keyword>
<feature type="binding site" evidence="6">
    <location>
        <position position="95"/>
    </location>
    <ligand>
        <name>a divalent metal cation</name>
        <dbReference type="ChEBI" id="CHEBI:60240"/>
        <label>1</label>
    </ligand>
</feature>
<evidence type="ECO:0000256" key="4">
    <source>
        <dbReference type="ARBA" id="ARBA00022723"/>
    </source>
</evidence>
<dbReference type="InterPro" id="IPR001714">
    <property type="entry name" value="Pept_M24_MAP"/>
</dbReference>
<dbReference type="InterPro" id="IPR036005">
    <property type="entry name" value="Creatinase/aminopeptidase-like"/>
</dbReference>
<organism evidence="9 10">
    <name type="scientific">Dialister succinatiphilus YIT 11850</name>
    <dbReference type="NCBI Taxonomy" id="742743"/>
    <lineage>
        <taxon>Bacteria</taxon>
        <taxon>Bacillati</taxon>
        <taxon>Bacillota</taxon>
        <taxon>Negativicutes</taxon>
        <taxon>Veillonellales</taxon>
        <taxon>Veillonellaceae</taxon>
        <taxon>Dialister</taxon>
    </lineage>
</organism>
<evidence type="ECO:0000256" key="5">
    <source>
        <dbReference type="ARBA" id="ARBA00022801"/>
    </source>
</evidence>
<sequence>MIIIHTPEEIEKIAAASRLTAETLSMLEKAVKPGMSTLDLDHLAEKFIRDRGGTPAEKGYEGYPGSICASVNDTVVHGIPSARKILKKGDIISIDLVVELNGYMGDSCITVPVGHTNKKNMQLIQATEGALFAGIKQAVVGNTVGDIGHAVESYVKPYGYGVLREYVGHGIGTDMHEDPEIPNYGTPGHGPRLEEGMVICIEPMITMGSADIITLRDGWGVVTADGKPSAHIEHTVAITKDGPKILTLRD</sequence>
<comment type="caution">
    <text evidence="9">The sequence shown here is derived from an EMBL/GenBank/DDBJ whole genome shotgun (WGS) entry which is preliminary data.</text>
</comment>
<evidence type="ECO:0000259" key="8">
    <source>
        <dbReference type="Pfam" id="PF00557"/>
    </source>
</evidence>
<dbReference type="HAMAP" id="MF_01974">
    <property type="entry name" value="MetAP_1"/>
    <property type="match status" value="1"/>
</dbReference>
<gene>
    <name evidence="6" type="primary">map</name>
    <name evidence="9" type="ORF">HMPREF9453_01329</name>
</gene>
<feature type="binding site" evidence="6">
    <location>
        <position position="106"/>
    </location>
    <ligand>
        <name>a divalent metal cation</name>
        <dbReference type="ChEBI" id="CHEBI:60240"/>
        <label>2</label>
        <note>catalytic</note>
    </ligand>
</feature>
<proteinExistence type="inferred from homology"/>
<dbReference type="PRINTS" id="PR00599">
    <property type="entry name" value="MAPEPTIDASE"/>
</dbReference>
<dbReference type="STRING" id="742743.HMPREF9453_01329"/>
<dbReference type="EC" id="3.4.11.18" evidence="6 7"/>
<feature type="domain" description="Peptidase M24" evidence="8">
    <location>
        <begin position="11"/>
        <end position="240"/>
    </location>
</feature>
<dbReference type="NCBIfam" id="TIGR00500">
    <property type="entry name" value="met_pdase_I"/>
    <property type="match status" value="1"/>
</dbReference>
<evidence type="ECO:0000313" key="10">
    <source>
        <dbReference type="Proteomes" id="UP000003277"/>
    </source>
</evidence>
<comment type="catalytic activity">
    <reaction evidence="6 7">
        <text>Release of N-terminal amino acids, preferentially methionine, from peptides and arylamides.</text>
        <dbReference type="EC" id="3.4.11.18"/>
    </reaction>
</comment>
<dbReference type="PANTHER" id="PTHR43330">
    <property type="entry name" value="METHIONINE AMINOPEPTIDASE"/>
    <property type="match status" value="1"/>
</dbReference>
<dbReference type="AlphaFoldDB" id="H1D141"/>
<dbReference type="Gene3D" id="3.90.230.10">
    <property type="entry name" value="Creatinase/methionine aminopeptidase superfamily"/>
    <property type="match status" value="1"/>
</dbReference>
<dbReference type="GO" id="GO:0046872">
    <property type="term" value="F:metal ion binding"/>
    <property type="evidence" value="ECO:0007669"/>
    <property type="project" value="UniProtKB-UniRule"/>
</dbReference>
<comment type="cofactor">
    <cofactor evidence="6">
        <name>Co(2+)</name>
        <dbReference type="ChEBI" id="CHEBI:48828"/>
    </cofactor>
    <cofactor evidence="6">
        <name>Zn(2+)</name>
        <dbReference type="ChEBI" id="CHEBI:29105"/>
    </cofactor>
    <cofactor evidence="6">
        <name>Mn(2+)</name>
        <dbReference type="ChEBI" id="CHEBI:29035"/>
    </cofactor>
    <cofactor evidence="6">
        <name>Fe(2+)</name>
        <dbReference type="ChEBI" id="CHEBI:29033"/>
    </cofactor>
    <text evidence="6">Binds 2 divalent metal cations per subunit. Has a high-affinity and a low affinity metal-binding site. The true nature of the physiological cofactor is under debate. The enzyme is active with cobalt, zinc, manganese or divalent iron ions. Most likely, methionine aminopeptidases function as mononuclear Fe(2+)-metalloproteases under physiological conditions, and the catalytically relevant metal-binding site has been assigned to the histidine-containing high-affinity site.</text>
</comment>
<dbReference type="CDD" id="cd01086">
    <property type="entry name" value="MetAP1"/>
    <property type="match status" value="1"/>
</dbReference>
<evidence type="ECO:0000256" key="6">
    <source>
        <dbReference type="HAMAP-Rule" id="MF_01974"/>
    </source>
</evidence>
<dbReference type="PANTHER" id="PTHR43330:SF17">
    <property type="entry name" value="METHIONINE AMINOPEPTIDASE"/>
    <property type="match status" value="1"/>
</dbReference>
<evidence type="ECO:0000256" key="7">
    <source>
        <dbReference type="RuleBase" id="RU003653"/>
    </source>
</evidence>
<keyword evidence="4 6" id="KW-0479">Metal-binding</keyword>
<dbReference type="OrthoDB" id="9802055at2"/>
<feature type="binding site" evidence="6">
    <location>
        <position position="233"/>
    </location>
    <ligand>
        <name>a divalent metal cation</name>
        <dbReference type="ChEBI" id="CHEBI:60240"/>
        <label>2</label>
        <note>catalytic</note>
    </ligand>
</feature>
<comment type="similarity">
    <text evidence="6">Belongs to the peptidase M24A family. Methionine aminopeptidase type 1 subfamily.</text>
</comment>
<dbReference type="PROSITE" id="PS00680">
    <property type="entry name" value="MAP_1"/>
    <property type="match status" value="1"/>
</dbReference>
<dbReference type="Pfam" id="PF00557">
    <property type="entry name" value="Peptidase_M24"/>
    <property type="match status" value="1"/>
</dbReference>
<dbReference type="GO" id="GO:0006508">
    <property type="term" value="P:proteolysis"/>
    <property type="evidence" value="ECO:0007669"/>
    <property type="project" value="UniProtKB-KW"/>
</dbReference>
<dbReference type="HOGENOM" id="CLU_015857_0_1_9"/>
<keyword evidence="2 6" id="KW-0031">Aminopeptidase</keyword>
<dbReference type="GO" id="GO:0070006">
    <property type="term" value="F:metalloaminopeptidase activity"/>
    <property type="evidence" value="ECO:0007669"/>
    <property type="project" value="UniProtKB-UniRule"/>
</dbReference>
<dbReference type="SUPFAM" id="SSF55920">
    <property type="entry name" value="Creatinase/aminopeptidase"/>
    <property type="match status" value="1"/>
</dbReference>
<keyword evidence="5 6" id="KW-0378">Hydrolase</keyword>
<protein>
    <recommendedName>
        <fullName evidence="6 7">Methionine aminopeptidase</fullName>
        <shortName evidence="6">MAP</shortName>
        <shortName evidence="6">MetAP</shortName>
        <ecNumber evidence="6 7">3.4.11.18</ecNumber>
    </recommendedName>
    <alternativeName>
        <fullName evidence="6">Peptidase M</fullName>
    </alternativeName>
</protein>
<evidence type="ECO:0000256" key="2">
    <source>
        <dbReference type="ARBA" id="ARBA00022438"/>
    </source>
</evidence>
<feature type="binding site" evidence="6">
    <location>
        <position position="176"/>
    </location>
    <ligand>
        <name>substrate</name>
    </ligand>
</feature>
<dbReference type="GO" id="GO:0004239">
    <property type="term" value="F:initiator methionyl aminopeptidase activity"/>
    <property type="evidence" value="ECO:0007669"/>
    <property type="project" value="UniProtKB-UniRule"/>
</dbReference>